<proteinExistence type="predicted"/>
<keyword evidence="1" id="KW-0732">Signal</keyword>
<organism evidence="2 3">
    <name type="scientific">Marivirga salinarum</name>
    <dbReference type="NCBI Taxonomy" id="3059078"/>
    <lineage>
        <taxon>Bacteria</taxon>
        <taxon>Pseudomonadati</taxon>
        <taxon>Bacteroidota</taxon>
        <taxon>Cytophagia</taxon>
        <taxon>Cytophagales</taxon>
        <taxon>Marivirgaceae</taxon>
        <taxon>Marivirga</taxon>
    </lineage>
</organism>
<gene>
    <name evidence="2" type="ORF">QYS49_38110</name>
</gene>
<feature type="signal peptide" evidence="1">
    <location>
        <begin position="1"/>
        <end position="20"/>
    </location>
</feature>
<dbReference type="RefSeq" id="WP_308348441.1">
    <property type="nucleotide sequence ID" value="NZ_CP129971.1"/>
</dbReference>
<dbReference type="KEGG" id="msaa:QYS49_38110"/>
<sequence length="216" mass="23908">MKKYILTIAISFIGLMNLMANDSAYVEAMKTQLEQFDQAKSPEEFQKVANAFSRIGEMNSNEWLPKYYAAFALTNAGFRTEGIKEKDAFFKQAQDLIDKAISENGENSELVAMKGYALMGELAADPAGRGQHMSGLVMSTFGKALSYDSENPRAMILMAQMEQGTAKFFGTGPEKACGMAKQSLQLFELEASYVNENPLAPKWGKDIAEKMTQQCQ</sequence>
<keyword evidence="3" id="KW-1185">Reference proteome</keyword>
<reference evidence="2 3" key="1">
    <citation type="submission" date="2023-08" db="EMBL/GenBank/DDBJ databases">
        <title>Comparative genomics and taxonomic characterization of three novel marine species of genus Marivirga.</title>
        <authorList>
            <person name="Muhammad N."/>
            <person name="Kim S.-G."/>
        </authorList>
    </citation>
    <scope>NUCLEOTIDE SEQUENCE [LARGE SCALE GENOMIC DNA]</scope>
    <source>
        <strain evidence="2 3">BDSF4-3</strain>
    </source>
</reference>
<protein>
    <recommendedName>
        <fullName evidence="4">Tetratricopeptide repeat protein</fullName>
    </recommendedName>
</protein>
<evidence type="ECO:0000313" key="2">
    <source>
        <dbReference type="EMBL" id="WMN11361.1"/>
    </source>
</evidence>
<accession>A0AA51N9K5</accession>
<feature type="chain" id="PRO_5041436099" description="Tetratricopeptide repeat protein" evidence="1">
    <location>
        <begin position="21"/>
        <end position="216"/>
    </location>
</feature>
<dbReference type="AlphaFoldDB" id="A0AA51N9K5"/>
<evidence type="ECO:0000313" key="3">
    <source>
        <dbReference type="Proteomes" id="UP001230496"/>
    </source>
</evidence>
<dbReference type="Proteomes" id="UP001230496">
    <property type="component" value="Chromosome"/>
</dbReference>
<evidence type="ECO:0000256" key="1">
    <source>
        <dbReference type="SAM" id="SignalP"/>
    </source>
</evidence>
<evidence type="ECO:0008006" key="4">
    <source>
        <dbReference type="Google" id="ProtNLM"/>
    </source>
</evidence>
<dbReference type="EMBL" id="CP129971">
    <property type="protein sequence ID" value="WMN11361.1"/>
    <property type="molecule type" value="Genomic_DNA"/>
</dbReference>
<name>A0AA51N9K5_9BACT</name>